<gene>
    <name evidence="3" type="ORF">Fcan01_05787</name>
</gene>
<accession>A0A226EU70</accession>
<organism evidence="3 4">
    <name type="scientific">Folsomia candida</name>
    <name type="common">Springtail</name>
    <dbReference type="NCBI Taxonomy" id="158441"/>
    <lineage>
        <taxon>Eukaryota</taxon>
        <taxon>Metazoa</taxon>
        <taxon>Ecdysozoa</taxon>
        <taxon>Arthropoda</taxon>
        <taxon>Hexapoda</taxon>
        <taxon>Collembola</taxon>
        <taxon>Entomobryomorpha</taxon>
        <taxon>Isotomoidea</taxon>
        <taxon>Isotomidae</taxon>
        <taxon>Proisotominae</taxon>
        <taxon>Folsomia</taxon>
    </lineage>
</organism>
<evidence type="ECO:0000313" key="4">
    <source>
        <dbReference type="Proteomes" id="UP000198287"/>
    </source>
</evidence>
<dbReference type="PROSITE" id="PS00028">
    <property type="entry name" value="ZINC_FINGER_C2H2_1"/>
    <property type="match status" value="1"/>
</dbReference>
<comment type="caution">
    <text evidence="3">The sequence shown here is derived from an EMBL/GenBank/DDBJ whole genome shotgun (WGS) entry which is preliminary data.</text>
</comment>
<dbReference type="InterPro" id="IPR013087">
    <property type="entry name" value="Znf_C2H2_type"/>
</dbReference>
<dbReference type="AlphaFoldDB" id="A0A226EU70"/>
<protein>
    <recommendedName>
        <fullName evidence="2">C2H2-type domain-containing protein</fullName>
    </recommendedName>
</protein>
<dbReference type="EMBL" id="LNIX01000002">
    <property type="protein sequence ID" value="OXA60770.1"/>
    <property type="molecule type" value="Genomic_DNA"/>
</dbReference>
<evidence type="ECO:0000256" key="1">
    <source>
        <dbReference type="SAM" id="MobiDB-lite"/>
    </source>
</evidence>
<reference evidence="3 4" key="1">
    <citation type="submission" date="2015-12" db="EMBL/GenBank/DDBJ databases">
        <title>The genome of Folsomia candida.</title>
        <authorList>
            <person name="Faddeeva A."/>
            <person name="Derks M.F."/>
            <person name="Anvar Y."/>
            <person name="Smit S."/>
            <person name="Van Straalen N."/>
            <person name="Roelofs D."/>
        </authorList>
    </citation>
    <scope>NUCLEOTIDE SEQUENCE [LARGE SCALE GENOMIC DNA]</scope>
    <source>
        <strain evidence="3 4">VU population</strain>
        <tissue evidence="3">Whole body</tissue>
    </source>
</reference>
<name>A0A226EU70_FOLCA</name>
<evidence type="ECO:0000313" key="3">
    <source>
        <dbReference type="EMBL" id="OXA60770.1"/>
    </source>
</evidence>
<feature type="domain" description="C2H2-type" evidence="2">
    <location>
        <begin position="10"/>
        <end position="31"/>
    </location>
</feature>
<dbReference type="Gene3D" id="3.30.160.60">
    <property type="entry name" value="Classic Zinc Finger"/>
    <property type="match status" value="1"/>
</dbReference>
<keyword evidence="4" id="KW-1185">Reference proteome</keyword>
<dbReference type="SMART" id="SM00355">
    <property type="entry name" value="ZnF_C2H2"/>
    <property type="match status" value="2"/>
</dbReference>
<evidence type="ECO:0000259" key="2">
    <source>
        <dbReference type="PROSITE" id="PS00028"/>
    </source>
</evidence>
<feature type="compositionally biased region" description="Basic and acidic residues" evidence="1">
    <location>
        <begin position="282"/>
        <end position="298"/>
    </location>
</feature>
<feature type="region of interest" description="Disordered" evidence="1">
    <location>
        <begin position="282"/>
        <end position="331"/>
    </location>
</feature>
<proteinExistence type="predicted"/>
<sequence length="331" mass="38057">MVWDSNLKICTLCNTSCKTAQNYGRHFSKVHDQSNPEECVVPDCGYRCKSARALNYHITKDHKTPGINAILEDGQCQIWAERLKLICTNEQVGMYVGLSKLYHAYRAANSHHGDTSRCAVMDFESEGLCKGDHRGARTLLIVTPDARKTGQTYPEFKRKFNEKIWAYKVYAREHFLNPIFSNFRSTYVLSTQQKEEIQEAILRSDFKDQHSKTPQRSIIYRDWRKSGIDVGRMARAETAGFRPLAKWEDKNENANEPIPDNLDELHKVLGNLDKLGRQAAREELDKLSQEEKIRDRRVPLAPKRVVEDDDDDDFRPTTPKKKSGGESSSFN</sequence>
<dbReference type="Proteomes" id="UP000198287">
    <property type="component" value="Unassembled WGS sequence"/>
</dbReference>